<organism evidence="12 13">
    <name type="scientific">Anabaena cylindrica (strain ATCC 27899 / PCC 7122)</name>
    <dbReference type="NCBI Taxonomy" id="272123"/>
    <lineage>
        <taxon>Bacteria</taxon>
        <taxon>Bacillati</taxon>
        <taxon>Cyanobacteriota</taxon>
        <taxon>Cyanophyceae</taxon>
        <taxon>Nostocales</taxon>
        <taxon>Nostocaceae</taxon>
        <taxon>Anabaena</taxon>
    </lineage>
</organism>
<evidence type="ECO:0000313" key="13">
    <source>
        <dbReference type="Proteomes" id="UP000010474"/>
    </source>
</evidence>
<evidence type="ECO:0000256" key="5">
    <source>
        <dbReference type="ARBA" id="ARBA00022727"/>
    </source>
</evidence>
<evidence type="ECO:0000256" key="10">
    <source>
        <dbReference type="HAMAP-Rule" id="MF_00165"/>
    </source>
</evidence>
<keyword evidence="7 10" id="KW-0418">Kinase</keyword>
<dbReference type="NCBIfam" id="TIGR00041">
    <property type="entry name" value="DTMP_kinase"/>
    <property type="match status" value="1"/>
</dbReference>
<evidence type="ECO:0000256" key="6">
    <source>
        <dbReference type="ARBA" id="ARBA00022741"/>
    </source>
</evidence>
<dbReference type="Gene3D" id="3.40.50.300">
    <property type="entry name" value="P-loop containing nucleotide triphosphate hydrolases"/>
    <property type="match status" value="1"/>
</dbReference>
<dbReference type="GO" id="GO:0005524">
    <property type="term" value="F:ATP binding"/>
    <property type="evidence" value="ECO:0007669"/>
    <property type="project" value="UniProtKB-UniRule"/>
</dbReference>
<dbReference type="GO" id="GO:0006227">
    <property type="term" value="P:dUDP biosynthetic process"/>
    <property type="evidence" value="ECO:0007669"/>
    <property type="project" value="TreeGrafter"/>
</dbReference>
<dbReference type="GO" id="GO:0005737">
    <property type="term" value="C:cytoplasm"/>
    <property type="evidence" value="ECO:0007669"/>
    <property type="project" value="TreeGrafter"/>
</dbReference>
<reference evidence="13" key="1">
    <citation type="journal article" date="2013" name="Proc. Natl. Acad. Sci. U.S.A.">
        <title>Improving the coverage of the cyanobacterial phylum using diversity-driven genome sequencing.</title>
        <authorList>
            <person name="Shih P.M."/>
            <person name="Wu D."/>
            <person name="Latifi A."/>
            <person name="Axen S.D."/>
            <person name="Fewer D.P."/>
            <person name="Talla E."/>
            <person name="Calteau A."/>
            <person name="Cai F."/>
            <person name="Tandeau de Marsac N."/>
            <person name="Rippka R."/>
            <person name="Herdman M."/>
            <person name="Sivonen K."/>
            <person name="Coursin T."/>
            <person name="Laurent T."/>
            <person name="Goodwin L."/>
            <person name="Nolan M."/>
            <person name="Davenport K.W."/>
            <person name="Han C.S."/>
            <person name="Rubin E.M."/>
            <person name="Eisen J.A."/>
            <person name="Woyke T."/>
            <person name="Gugger M."/>
            <person name="Kerfeld C.A."/>
        </authorList>
    </citation>
    <scope>NUCLEOTIDE SEQUENCE [LARGE SCALE GENOMIC DNA]</scope>
    <source>
        <strain evidence="13">ATCC 27899 / PCC 7122</strain>
    </source>
</reference>
<name>K9ZQ12_ANACC</name>
<proteinExistence type="inferred from homology"/>
<dbReference type="AlphaFoldDB" id="K9ZQ12"/>
<dbReference type="InterPro" id="IPR018094">
    <property type="entry name" value="Thymidylate_kinase"/>
</dbReference>
<keyword evidence="8 10" id="KW-0067">ATP-binding</keyword>
<evidence type="ECO:0000256" key="1">
    <source>
        <dbReference type="ARBA" id="ARBA00009776"/>
    </source>
</evidence>
<dbReference type="CDD" id="cd01672">
    <property type="entry name" value="TMPK"/>
    <property type="match status" value="1"/>
</dbReference>
<comment type="similarity">
    <text evidence="1 10">Belongs to the thymidylate kinase family.</text>
</comment>
<evidence type="ECO:0000256" key="3">
    <source>
        <dbReference type="ARBA" id="ARBA00017144"/>
    </source>
</evidence>
<keyword evidence="12" id="KW-0614">Plasmid</keyword>
<dbReference type="EC" id="2.7.4.9" evidence="2 10"/>
<keyword evidence="5 10" id="KW-0545">Nucleotide biosynthesis</keyword>
<dbReference type="InterPro" id="IPR027417">
    <property type="entry name" value="P-loop_NTPase"/>
</dbReference>
<dbReference type="Pfam" id="PF02223">
    <property type="entry name" value="Thymidylate_kin"/>
    <property type="match status" value="1"/>
</dbReference>
<evidence type="ECO:0000256" key="2">
    <source>
        <dbReference type="ARBA" id="ARBA00012980"/>
    </source>
</evidence>
<dbReference type="GO" id="GO:0006235">
    <property type="term" value="P:dTTP biosynthetic process"/>
    <property type="evidence" value="ECO:0007669"/>
    <property type="project" value="UniProtKB-UniRule"/>
</dbReference>
<dbReference type="HOGENOM" id="CLU_049131_0_2_3"/>
<dbReference type="KEGG" id="acy:Anacy_6030"/>
<dbReference type="SUPFAM" id="SSF52540">
    <property type="entry name" value="P-loop containing nucleoside triphosphate hydrolases"/>
    <property type="match status" value="1"/>
</dbReference>
<dbReference type="InterPro" id="IPR039430">
    <property type="entry name" value="Thymidylate_kin-like_dom"/>
</dbReference>
<feature type="domain" description="Thymidylate kinase-like" evidence="11">
    <location>
        <begin position="10"/>
        <end position="182"/>
    </location>
</feature>
<comment type="catalytic activity">
    <reaction evidence="9 10">
        <text>dTMP + ATP = dTDP + ADP</text>
        <dbReference type="Rhea" id="RHEA:13517"/>
        <dbReference type="ChEBI" id="CHEBI:30616"/>
        <dbReference type="ChEBI" id="CHEBI:58369"/>
        <dbReference type="ChEBI" id="CHEBI:63528"/>
        <dbReference type="ChEBI" id="CHEBI:456216"/>
        <dbReference type="EC" id="2.7.4.9"/>
    </reaction>
</comment>
<sequence length="213" mass="24818">MKYLGKYIAIEGIDGVGKTTQAQLLKNWFEYLDIPLFTTRELSDGLIGKFSRDLLHQGLYLPPRTLALLWASDTQHNQEKTEGVVSHLNEGKYVLSDRCYLSAYAYLFPECETSWISELHKFCLIPDITIFLDLDPEIALKRIEKRNEKLHEFETLASLIRIRENYLTLIKLLKDTWKQIEIIKLNESTSIDELQQAIRQGISRYLVYTNTTK</sequence>
<comment type="function">
    <text evidence="10">Phosphorylation of dTMP to form dTDP in both de novo and salvage pathways of dTTP synthesis.</text>
</comment>
<dbReference type="RefSeq" id="WP_015217774.1">
    <property type="nucleotide sequence ID" value="NC_019773.1"/>
</dbReference>
<dbReference type="GO" id="GO:0006233">
    <property type="term" value="P:dTDP biosynthetic process"/>
    <property type="evidence" value="ECO:0007669"/>
    <property type="project" value="InterPro"/>
</dbReference>
<gene>
    <name evidence="10" type="primary">tmk</name>
    <name evidence="12" type="ordered locus">Anacy_6030</name>
</gene>
<keyword evidence="6 10" id="KW-0547">Nucleotide-binding</keyword>
<dbReference type="HAMAP" id="MF_00165">
    <property type="entry name" value="Thymidylate_kinase"/>
    <property type="match status" value="1"/>
</dbReference>
<dbReference type="EMBL" id="CP003662">
    <property type="protein sequence ID" value="AFZ61308.1"/>
    <property type="molecule type" value="Genomic_DNA"/>
</dbReference>
<dbReference type="Proteomes" id="UP000010474">
    <property type="component" value="Plasmid pANACY.03"/>
</dbReference>
<dbReference type="GO" id="GO:0004798">
    <property type="term" value="F:dTMP kinase activity"/>
    <property type="evidence" value="ECO:0007669"/>
    <property type="project" value="UniProtKB-UniRule"/>
</dbReference>
<evidence type="ECO:0000256" key="8">
    <source>
        <dbReference type="ARBA" id="ARBA00022840"/>
    </source>
</evidence>
<feature type="binding site" evidence="10">
    <location>
        <begin position="12"/>
        <end position="19"/>
    </location>
    <ligand>
        <name>ATP</name>
        <dbReference type="ChEBI" id="CHEBI:30616"/>
    </ligand>
</feature>
<protein>
    <recommendedName>
        <fullName evidence="3 10">Thymidylate kinase</fullName>
        <ecNumber evidence="2 10">2.7.4.9</ecNumber>
    </recommendedName>
    <alternativeName>
        <fullName evidence="10">dTMP kinase</fullName>
    </alternativeName>
</protein>
<keyword evidence="4 10" id="KW-0808">Transferase</keyword>
<evidence type="ECO:0000313" key="12">
    <source>
        <dbReference type="EMBL" id="AFZ61308.1"/>
    </source>
</evidence>
<evidence type="ECO:0000256" key="9">
    <source>
        <dbReference type="ARBA" id="ARBA00048743"/>
    </source>
</evidence>
<geneLocation type="plasmid" evidence="12 13">
    <name>pANACY.03</name>
</geneLocation>
<keyword evidence="13" id="KW-1185">Reference proteome</keyword>
<accession>K9ZQ12</accession>
<evidence type="ECO:0000256" key="4">
    <source>
        <dbReference type="ARBA" id="ARBA00022679"/>
    </source>
</evidence>
<dbReference type="OrthoDB" id="9774907at2"/>
<dbReference type="PANTHER" id="PTHR10344">
    <property type="entry name" value="THYMIDYLATE KINASE"/>
    <property type="match status" value="1"/>
</dbReference>
<evidence type="ECO:0000256" key="7">
    <source>
        <dbReference type="ARBA" id="ARBA00022777"/>
    </source>
</evidence>
<evidence type="ECO:0000259" key="11">
    <source>
        <dbReference type="Pfam" id="PF02223"/>
    </source>
</evidence>
<dbReference type="PANTHER" id="PTHR10344:SF4">
    <property type="entry name" value="UMP-CMP KINASE 2, MITOCHONDRIAL"/>
    <property type="match status" value="1"/>
</dbReference>
<dbReference type="PATRIC" id="fig|272123.3.peg.6551"/>